<dbReference type="AlphaFoldDB" id="A0A9P6UTL7"/>
<dbReference type="OrthoDB" id="2427980at2759"/>
<proteinExistence type="predicted"/>
<protein>
    <submittedName>
        <fullName evidence="2">Uncharacterized protein</fullName>
    </submittedName>
</protein>
<name>A0A9P6UTL7_9FUNG</name>
<reference evidence="2" key="1">
    <citation type="journal article" date="2020" name="Fungal Divers.">
        <title>Resolving the Mortierellaceae phylogeny through synthesis of multi-gene phylogenetics and phylogenomics.</title>
        <authorList>
            <person name="Vandepol N."/>
            <person name="Liber J."/>
            <person name="Desiro A."/>
            <person name="Na H."/>
            <person name="Kennedy M."/>
            <person name="Barry K."/>
            <person name="Grigoriev I.V."/>
            <person name="Miller A.N."/>
            <person name="O'Donnell K."/>
            <person name="Stajich J.E."/>
            <person name="Bonito G."/>
        </authorList>
    </citation>
    <scope>NUCLEOTIDE SEQUENCE</scope>
    <source>
        <strain evidence="2">NVP60</strain>
    </source>
</reference>
<evidence type="ECO:0000313" key="3">
    <source>
        <dbReference type="Proteomes" id="UP000823405"/>
    </source>
</evidence>
<feature type="compositionally biased region" description="Basic and acidic residues" evidence="1">
    <location>
        <begin position="165"/>
        <end position="175"/>
    </location>
</feature>
<feature type="compositionally biased region" description="Polar residues" evidence="1">
    <location>
        <begin position="178"/>
        <end position="196"/>
    </location>
</feature>
<dbReference type="EMBL" id="JAAAIN010000164">
    <property type="protein sequence ID" value="KAG0319073.1"/>
    <property type="molecule type" value="Genomic_DNA"/>
</dbReference>
<gene>
    <name evidence="2" type="ORF">BGZ97_002816</name>
</gene>
<feature type="compositionally biased region" description="Polar residues" evidence="1">
    <location>
        <begin position="217"/>
        <end position="238"/>
    </location>
</feature>
<feature type="compositionally biased region" description="Polar residues" evidence="1">
    <location>
        <begin position="1"/>
        <end position="11"/>
    </location>
</feature>
<organism evidence="2 3">
    <name type="scientific">Linnemannia gamsii</name>
    <dbReference type="NCBI Taxonomy" id="64522"/>
    <lineage>
        <taxon>Eukaryota</taxon>
        <taxon>Fungi</taxon>
        <taxon>Fungi incertae sedis</taxon>
        <taxon>Mucoromycota</taxon>
        <taxon>Mortierellomycotina</taxon>
        <taxon>Mortierellomycetes</taxon>
        <taxon>Mortierellales</taxon>
        <taxon>Mortierellaceae</taxon>
        <taxon>Linnemannia</taxon>
    </lineage>
</organism>
<evidence type="ECO:0000256" key="1">
    <source>
        <dbReference type="SAM" id="MobiDB-lite"/>
    </source>
</evidence>
<keyword evidence="3" id="KW-1185">Reference proteome</keyword>
<feature type="compositionally biased region" description="Low complexity" evidence="1">
    <location>
        <begin position="117"/>
        <end position="150"/>
    </location>
</feature>
<feature type="region of interest" description="Disordered" evidence="1">
    <location>
        <begin position="1"/>
        <end position="31"/>
    </location>
</feature>
<accession>A0A9P6UTL7</accession>
<sequence>MTSVQSSSTHNFVRPTRPYAASPATPRKNSMKSITATPVLSSFAIDLIAQFDNYRVNMRESLQREVEENIHKAKVLKEAMKESSDMDAEMLISEEQDEYNRSINKGRSSPNNRSNTSLNRLQQQQQLLSQQPNSQQQQQLHSSQHQQQQQPPYPLKQNPSSTSVSDKRSRLDRIFGRRTSTINSTGTSLRNHQVTPHPQPSSPSQQPQQLQSSGQSNTLAAPTTNGQHPTSNSNSSAVDLQDLSYLQVEEGGTDDDEEVVLDRSMGAGVGSATSGGAPVVAEPVGTEVKLHPTRSKTFALPKSLRNLKRRIAALRAKGTDLDAEKREKEERERAANGGVGAPEEKKKFTLIRLLPWKSSKKTSA</sequence>
<evidence type="ECO:0000313" key="2">
    <source>
        <dbReference type="EMBL" id="KAG0319073.1"/>
    </source>
</evidence>
<comment type="caution">
    <text evidence="2">The sequence shown here is derived from an EMBL/GenBank/DDBJ whole genome shotgun (WGS) entry which is preliminary data.</text>
</comment>
<feature type="region of interest" description="Disordered" evidence="1">
    <location>
        <begin position="319"/>
        <end position="343"/>
    </location>
</feature>
<dbReference type="Proteomes" id="UP000823405">
    <property type="component" value="Unassembled WGS sequence"/>
</dbReference>
<feature type="compositionally biased region" description="Low complexity" evidence="1">
    <location>
        <begin position="202"/>
        <end position="216"/>
    </location>
</feature>
<feature type="compositionally biased region" description="Basic and acidic residues" evidence="1">
    <location>
        <begin position="319"/>
        <end position="334"/>
    </location>
</feature>
<feature type="compositionally biased region" description="Polar residues" evidence="1">
    <location>
        <begin position="101"/>
        <end position="116"/>
    </location>
</feature>
<feature type="region of interest" description="Disordered" evidence="1">
    <location>
        <begin position="100"/>
        <end position="239"/>
    </location>
</feature>